<sequence>MAEWLTENQSDNLKLSAKIDKVLYSGASEFQKIEVVHSLEYGNMLSLDGVFQTSEREEFIYHEMMSHVPLFLHPNPKHVLIIGGGDGGVARECVRHECVETVTMIEIDGKVVELAKEYLPTIADAMIRKDPKLTVTIGDGIGYVAECENKFDVIIVDCSDPIGPGEGLFTEEFYANTYRALKEDGLFVQQTESPMMHQPLVEKVFGYVANHFPITRLYTAYIPIYPTGMHCFTMGSKKYDPLTWESNRKQTFATKYYNDDIQKAAFALPNFVKDYLIKK</sequence>
<comment type="function">
    <text evidence="4">Catalyzes the irreversible transfer of a propylamine group from the amino donor S-adenosylmethioninamine (decarboxy-AdoMet) to putrescine (1,4-diaminobutane) to yield spermidine.</text>
</comment>
<comment type="catalytic activity">
    <reaction evidence="4 7">
        <text>S-adenosyl 3-(methylsulfanyl)propylamine + putrescine = S-methyl-5'-thioadenosine + spermidine + H(+)</text>
        <dbReference type="Rhea" id="RHEA:12721"/>
        <dbReference type="ChEBI" id="CHEBI:15378"/>
        <dbReference type="ChEBI" id="CHEBI:17509"/>
        <dbReference type="ChEBI" id="CHEBI:57443"/>
        <dbReference type="ChEBI" id="CHEBI:57834"/>
        <dbReference type="ChEBI" id="CHEBI:326268"/>
        <dbReference type="EC" id="2.5.1.16"/>
    </reaction>
</comment>
<organism evidence="9 10">
    <name type="scientific">Veillonella criceti</name>
    <dbReference type="NCBI Taxonomy" id="103891"/>
    <lineage>
        <taxon>Bacteria</taxon>
        <taxon>Bacillati</taxon>
        <taxon>Bacillota</taxon>
        <taxon>Negativicutes</taxon>
        <taxon>Veillonellales</taxon>
        <taxon>Veillonellaceae</taxon>
        <taxon>Veillonella</taxon>
    </lineage>
</organism>
<keyword evidence="2 4" id="KW-0808">Transferase</keyword>
<dbReference type="CDD" id="cd02440">
    <property type="entry name" value="AdoMet_MTases"/>
    <property type="match status" value="1"/>
</dbReference>
<dbReference type="EMBL" id="UHIO01000001">
    <property type="protein sequence ID" value="SUP44877.1"/>
    <property type="molecule type" value="Genomic_DNA"/>
</dbReference>
<dbReference type="InterPro" id="IPR035246">
    <property type="entry name" value="Spermidine_synt_N"/>
</dbReference>
<evidence type="ECO:0000256" key="1">
    <source>
        <dbReference type="ARBA" id="ARBA00007867"/>
    </source>
</evidence>
<comment type="similarity">
    <text evidence="1 4 6">Belongs to the spermidine/spermine synthase family.</text>
</comment>
<dbReference type="InterPro" id="IPR030373">
    <property type="entry name" value="PABS_CS"/>
</dbReference>
<dbReference type="PANTHER" id="PTHR11558">
    <property type="entry name" value="SPERMIDINE/SPERMINE SYNTHASE"/>
    <property type="match status" value="1"/>
</dbReference>
<feature type="domain" description="PABS" evidence="8">
    <location>
        <begin position="2"/>
        <end position="237"/>
    </location>
</feature>
<dbReference type="Proteomes" id="UP000255367">
    <property type="component" value="Unassembled WGS sequence"/>
</dbReference>
<comment type="subunit">
    <text evidence="4">Homodimer or homotetramer.</text>
</comment>
<feature type="binding site" evidence="4">
    <location>
        <position position="62"/>
    </location>
    <ligand>
        <name>spermidine</name>
        <dbReference type="ChEBI" id="CHEBI:57834"/>
    </ligand>
</feature>
<dbReference type="InterPro" id="IPR037163">
    <property type="entry name" value="Spermidine_synt_N_sf"/>
</dbReference>
<dbReference type="OrthoDB" id="9793120at2"/>
<gene>
    <name evidence="4 9" type="primary">speE</name>
    <name evidence="9" type="ORF">NCTC12020_01875</name>
</gene>
<evidence type="ECO:0000256" key="3">
    <source>
        <dbReference type="ARBA" id="ARBA00023115"/>
    </source>
</evidence>
<keyword evidence="3 4" id="KW-0620">Polyamine biosynthesis</keyword>
<feature type="binding site" evidence="4">
    <location>
        <position position="164"/>
    </location>
    <ligand>
        <name>S-methyl-5'-thioadenosine</name>
        <dbReference type="ChEBI" id="CHEBI:17509"/>
    </ligand>
</feature>
<dbReference type="NCBIfam" id="TIGR00417">
    <property type="entry name" value="speE"/>
    <property type="match status" value="1"/>
</dbReference>
<dbReference type="Gene3D" id="2.30.140.10">
    <property type="entry name" value="Spermidine synthase, tetramerisation domain"/>
    <property type="match status" value="1"/>
</dbReference>
<feature type="binding site" evidence="4">
    <location>
        <position position="31"/>
    </location>
    <ligand>
        <name>S-methyl-5'-thioadenosine</name>
        <dbReference type="ChEBI" id="CHEBI:17509"/>
    </ligand>
</feature>
<keyword evidence="10" id="KW-1185">Reference proteome</keyword>
<dbReference type="GO" id="GO:0004766">
    <property type="term" value="F:spermidine synthase activity"/>
    <property type="evidence" value="ECO:0007669"/>
    <property type="project" value="UniProtKB-UniRule"/>
</dbReference>
<dbReference type="SUPFAM" id="SSF53335">
    <property type="entry name" value="S-adenosyl-L-methionine-dependent methyltransferases"/>
    <property type="match status" value="1"/>
</dbReference>
<dbReference type="NCBIfam" id="NF002010">
    <property type="entry name" value="PRK00811.1"/>
    <property type="match status" value="1"/>
</dbReference>
<dbReference type="PANTHER" id="PTHR11558:SF11">
    <property type="entry name" value="SPERMIDINE SYNTHASE"/>
    <property type="match status" value="1"/>
</dbReference>
<proteinExistence type="inferred from homology"/>
<dbReference type="InterPro" id="IPR030374">
    <property type="entry name" value="PABS"/>
</dbReference>
<protein>
    <recommendedName>
        <fullName evidence="4">Polyamine aminopropyltransferase</fullName>
    </recommendedName>
    <alternativeName>
        <fullName evidence="4">Putrescine aminopropyltransferase</fullName>
        <shortName evidence="4">PAPT</shortName>
    </alternativeName>
    <alternativeName>
        <fullName evidence="4">Spermidine synthase</fullName>
        <shortName evidence="4">SPDS</shortName>
        <shortName evidence="4">SPDSY</shortName>
        <ecNumber evidence="4">2.5.1.16</ecNumber>
    </alternativeName>
</protein>
<evidence type="ECO:0000256" key="5">
    <source>
        <dbReference type="PROSITE-ProRule" id="PRU00354"/>
    </source>
</evidence>
<feature type="binding site" evidence="4">
    <location>
        <begin position="139"/>
        <end position="140"/>
    </location>
    <ligand>
        <name>S-methyl-5'-thioadenosine</name>
        <dbReference type="ChEBI" id="CHEBI:17509"/>
    </ligand>
</feature>
<name>A0A380NP98_9FIRM</name>
<accession>A0A380NP98</accession>
<feature type="binding site" evidence="4">
    <location>
        <position position="106"/>
    </location>
    <ligand>
        <name>S-methyl-5'-thioadenosine</name>
        <dbReference type="ChEBI" id="CHEBI:17509"/>
    </ligand>
</feature>
<feature type="binding site" evidence="4">
    <location>
        <begin position="157"/>
        <end position="160"/>
    </location>
    <ligand>
        <name>spermidine</name>
        <dbReference type="ChEBI" id="CHEBI:57834"/>
    </ligand>
</feature>
<dbReference type="UniPathway" id="UPA00248">
    <property type="reaction ID" value="UER00314"/>
</dbReference>
<dbReference type="HAMAP" id="MF_00198">
    <property type="entry name" value="Spermidine_synth"/>
    <property type="match status" value="1"/>
</dbReference>
<evidence type="ECO:0000256" key="4">
    <source>
        <dbReference type="HAMAP-Rule" id="MF_00198"/>
    </source>
</evidence>
<evidence type="ECO:0000313" key="10">
    <source>
        <dbReference type="Proteomes" id="UP000255367"/>
    </source>
</evidence>
<dbReference type="GO" id="GO:0005829">
    <property type="term" value="C:cytosol"/>
    <property type="evidence" value="ECO:0007669"/>
    <property type="project" value="TreeGrafter"/>
</dbReference>
<dbReference type="PROSITE" id="PS51006">
    <property type="entry name" value="PABS_2"/>
    <property type="match status" value="1"/>
</dbReference>
<dbReference type="InterPro" id="IPR001045">
    <property type="entry name" value="Spermi_synthase"/>
</dbReference>
<dbReference type="Pfam" id="PF17284">
    <property type="entry name" value="Spermine_synt_N"/>
    <property type="match status" value="1"/>
</dbReference>
<dbReference type="RefSeq" id="WP_115310952.1">
    <property type="nucleotide sequence ID" value="NZ_UHIO01000001.1"/>
</dbReference>
<evidence type="ECO:0000256" key="6">
    <source>
        <dbReference type="RuleBase" id="RU003836"/>
    </source>
</evidence>
<keyword evidence="4 7" id="KW-0745">Spermidine biosynthesis</keyword>
<evidence type="ECO:0000256" key="7">
    <source>
        <dbReference type="RuleBase" id="RU003837"/>
    </source>
</evidence>
<dbReference type="EC" id="2.5.1.16" evidence="4"/>
<dbReference type="PROSITE" id="PS01330">
    <property type="entry name" value="PABS_1"/>
    <property type="match status" value="1"/>
</dbReference>
<comment type="pathway">
    <text evidence="4">Amine and polyamine biosynthesis; spermidine biosynthesis; spermidine from putrescine: step 1/1.</text>
</comment>
<evidence type="ECO:0000259" key="8">
    <source>
        <dbReference type="PROSITE" id="PS51006"/>
    </source>
</evidence>
<dbReference type="InterPro" id="IPR029063">
    <property type="entry name" value="SAM-dependent_MTases_sf"/>
</dbReference>
<evidence type="ECO:0000256" key="2">
    <source>
        <dbReference type="ARBA" id="ARBA00022679"/>
    </source>
</evidence>
<dbReference type="GO" id="GO:0008295">
    <property type="term" value="P:spermidine biosynthetic process"/>
    <property type="evidence" value="ECO:0007669"/>
    <property type="project" value="UniProtKB-UniRule"/>
</dbReference>
<dbReference type="Gene3D" id="3.40.50.150">
    <property type="entry name" value="Vaccinia Virus protein VP39"/>
    <property type="match status" value="1"/>
</dbReference>
<feature type="active site" description="Proton acceptor" evidence="4 5">
    <location>
        <position position="157"/>
    </location>
</feature>
<evidence type="ECO:0000313" key="9">
    <source>
        <dbReference type="EMBL" id="SUP44877.1"/>
    </source>
</evidence>
<feature type="binding site" evidence="4">
    <location>
        <position position="86"/>
    </location>
    <ligand>
        <name>spermidine</name>
        <dbReference type="ChEBI" id="CHEBI:57834"/>
    </ligand>
</feature>
<dbReference type="AlphaFoldDB" id="A0A380NP98"/>
<dbReference type="Pfam" id="PF01564">
    <property type="entry name" value="Spermine_synth"/>
    <property type="match status" value="1"/>
</dbReference>
<reference evidence="9 10" key="1">
    <citation type="submission" date="2018-06" db="EMBL/GenBank/DDBJ databases">
        <authorList>
            <consortium name="Pathogen Informatics"/>
            <person name="Doyle S."/>
        </authorList>
    </citation>
    <scope>NUCLEOTIDE SEQUENCE [LARGE SCALE GENOMIC DNA]</scope>
    <source>
        <strain evidence="9 10">NCTC12020</strain>
    </source>
</reference>